<accession>A0A848I7B0</accession>
<protein>
    <submittedName>
        <fullName evidence="1">Uncharacterized protein</fullName>
    </submittedName>
</protein>
<gene>
    <name evidence="1" type="ORF">HHL24_05040</name>
</gene>
<reference evidence="1 2" key="1">
    <citation type="submission" date="2020-04" db="EMBL/GenBank/DDBJ databases">
        <title>Paraburkholderia sp. RP-4-7 isolated from soil.</title>
        <authorList>
            <person name="Dahal R.H."/>
        </authorList>
    </citation>
    <scope>NUCLEOTIDE SEQUENCE [LARGE SCALE GENOMIC DNA]</scope>
    <source>
        <strain evidence="1 2">RP-4-7</strain>
    </source>
</reference>
<proteinExistence type="predicted"/>
<dbReference type="RefSeq" id="WP_169484354.1">
    <property type="nucleotide sequence ID" value="NZ_JABBGJ010000004.1"/>
</dbReference>
<evidence type="ECO:0000313" key="2">
    <source>
        <dbReference type="Proteomes" id="UP000544134"/>
    </source>
</evidence>
<name>A0A848I7B0_9BURK</name>
<sequence length="77" mass="8386">MDLAQLVEDKINESAARIVKGGSGTDDVAFGKLTFYLALRRVQQKKATAEDVGLLDAINDTLQALAILEQGKTFYRA</sequence>
<evidence type="ECO:0000313" key="1">
    <source>
        <dbReference type="EMBL" id="NML97319.1"/>
    </source>
</evidence>
<dbReference type="Proteomes" id="UP000544134">
    <property type="component" value="Unassembled WGS sequence"/>
</dbReference>
<organism evidence="1 2">
    <name type="scientific">Paraburkholderia polaris</name>
    <dbReference type="NCBI Taxonomy" id="2728848"/>
    <lineage>
        <taxon>Bacteria</taxon>
        <taxon>Pseudomonadati</taxon>
        <taxon>Pseudomonadota</taxon>
        <taxon>Betaproteobacteria</taxon>
        <taxon>Burkholderiales</taxon>
        <taxon>Burkholderiaceae</taxon>
        <taxon>Paraburkholderia</taxon>
    </lineage>
</organism>
<dbReference type="AlphaFoldDB" id="A0A848I7B0"/>
<comment type="caution">
    <text evidence="1">The sequence shown here is derived from an EMBL/GenBank/DDBJ whole genome shotgun (WGS) entry which is preliminary data.</text>
</comment>
<keyword evidence="2" id="KW-1185">Reference proteome</keyword>
<dbReference type="EMBL" id="JABBGJ010000004">
    <property type="protein sequence ID" value="NML97319.1"/>
    <property type="molecule type" value="Genomic_DNA"/>
</dbReference>